<gene>
    <name evidence="2" type="ORF">ACFSBW_03435</name>
</gene>
<comment type="caution">
    <text evidence="2">The sequence shown here is derived from an EMBL/GenBank/DDBJ whole genome shotgun (WGS) entry which is preliminary data.</text>
</comment>
<dbReference type="Proteomes" id="UP001597052">
    <property type="component" value="Unassembled WGS sequence"/>
</dbReference>
<keyword evidence="3" id="KW-1185">Reference proteome</keyword>
<dbReference type="RefSeq" id="WP_256394620.1">
    <property type="nucleotide sequence ID" value="NZ_JANHDJ010000001.1"/>
</dbReference>
<dbReference type="PANTHER" id="PTHR12526:SF625">
    <property type="entry name" value="PHOSPHATIDYLINOSITOL GLYCAN-CLASS A"/>
    <property type="match status" value="1"/>
</dbReference>
<feature type="domain" description="Glycosyl transferase family 1" evidence="1">
    <location>
        <begin position="211"/>
        <end position="299"/>
    </location>
</feature>
<dbReference type="SUPFAM" id="SSF53756">
    <property type="entry name" value="UDP-Glycosyltransferase/glycogen phosphorylase"/>
    <property type="match status" value="1"/>
</dbReference>
<sequence length="322" mass="36516">MTSVLHVHNPAGAATHLSEAQQKRGMKSDVFVTHDRFEFGYDYCYKMESNSSNESLWQRLRRKIGEFRKIITLARDYDIIHFHSMSCLDYSKPFFPRGIDDPVYQFSGTRVVLHHHGSDIRGIGEPWFHRLFADEILVSTPDLLEWTPDGTWVPNPVDIGQLPFNGPATTGPPYTVCHAPTDRKSKGTDAVIQAVDTLADAGYDIKLDLVEGVTRSEVLDRFAAADVVVDQLNLGWYGLVSIEAMALGKPVCVYINRELEPDNFKSPLVNVDHETLADELAQLLENPDRRRRLAHRGREFVERTHDPEMVAQQVSAVYERIL</sequence>
<dbReference type="EC" id="2.4.-.-" evidence="2"/>
<dbReference type="Pfam" id="PF00534">
    <property type="entry name" value="Glycos_transf_1"/>
    <property type="match status" value="1"/>
</dbReference>
<dbReference type="EMBL" id="JBHUDM010000001">
    <property type="protein sequence ID" value="MFD1640929.1"/>
    <property type="molecule type" value="Genomic_DNA"/>
</dbReference>
<evidence type="ECO:0000313" key="2">
    <source>
        <dbReference type="EMBL" id="MFD1640929.1"/>
    </source>
</evidence>
<reference evidence="2 3" key="1">
    <citation type="journal article" date="2019" name="Int. J. Syst. Evol. Microbiol.">
        <title>The Global Catalogue of Microorganisms (GCM) 10K type strain sequencing project: providing services to taxonomists for standard genome sequencing and annotation.</title>
        <authorList>
            <consortium name="The Broad Institute Genomics Platform"/>
            <consortium name="The Broad Institute Genome Sequencing Center for Infectious Disease"/>
            <person name="Wu L."/>
            <person name="Ma J."/>
        </authorList>
    </citation>
    <scope>NUCLEOTIDE SEQUENCE [LARGE SCALE GENOMIC DNA]</scope>
    <source>
        <strain evidence="2 3">CGMCC 1.10593</strain>
    </source>
</reference>
<protein>
    <submittedName>
        <fullName evidence="2">Glycosyltransferase</fullName>
        <ecNumber evidence="2">2.4.-.-</ecNumber>
    </submittedName>
</protein>
<accession>A0ABD6D3R1</accession>
<dbReference type="GO" id="GO:0016757">
    <property type="term" value="F:glycosyltransferase activity"/>
    <property type="evidence" value="ECO:0007669"/>
    <property type="project" value="UniProtKB-KW"/>
</dbReference>
<keyword evidence="2" id="KW-0808">Transferase</keyword>
<dbReference type="AlphaFoldDB" id="A0ABD6D3R1"/>
<proteinExistence type="predicted"/>
<dbReference type="InterPro" id="IPR001296">
    <property type="entry name" value="Glyco_trans_1"/>
</dbReference>
<evidence type="ECO:0000313" key="3">
    <source>
        <dbReference type="Proteomes" id="UP001597052"/>
    </source>
</evidence>
<organism evidence="2 3">
    <name type="scientific">Halohasta litorea</name>
    <dbReference type="NCBI Taxonomy" id="869891"/>
    <lineage>
        <taxon>Archaea</taxon>
        <taxon>Methanobacteriati</taxon>
        <taxon>Methanobacteriota</taxon>
        <taxon>Stenosarchaea group</taxon>
        <taxon>Halobacteria</taxon>
        <taxon>Halobacteriales</taxon>
        <taxon>Haloferacaceae</taxon>
        <taxon>Halohasta</taxon>
    </lineage>
</organism>
<name>A0ABD6D3R1_9EURY</name>
<dbReference type="Gene3D" id="3.40.50.2000">
    <property type="entry name" value="Glycogen Phosphorylase B"/>
    <property type="match status" value="2"/>
</dbReference>
<evidence type="ECO:0000259" key="1">
    <source>
        <dbReference type="Pfam" id="PF00534"/>
    </source>
</evidence>
<keyword evidence="2" id="KW-0328">Glycosyltransferase</keyword>
<dbReference type="PANTHER" id="PTHR12526">
    <property type="entry name" value="GLYCOSYLTRANSFERASE"/>
    <property type="match status" value="1"/>
</dbReference>